<keyword evidence="4" id="KW-0472">Membrane</keyword>
<feature type="transmembrane region" description="Helical" evidence="4">
    <location>
        <begin position="12"/>
        <end position="29"/>
    </location>
</feature>
<evidence type="ECO:0000256" key="1">
    <source>
        <dbReference type="ARBA" id="ARBA00004685"/>
    </source>
</evidence>
<dbReference type="GeneID" id="71999630"/>
<proteinExistence type="inferred from homology"/>
<comment type="similarity">
    <text evidence="3">Belongs to the ustYa family.</text>
</comment>
<keyword evidence="4" id="KW-0812">Transmembrane</keyword>
<comment type="caution">
    <text evidence="5">The sequence shown here is derived from an EMBL/GenBank/DDBJ whole genome shotgun (WGS) entry which is preliminary data.</text>
</comment>
<dbReference type="RefSeq" id="XP_047780790.1">
    <property type="nucleotide sequence ID" value="XM_047918898.1"/>
</dbReference>
<dbReference type="EMBL" id="JADCUA010000006">
    <property type="protein sequence ID" value="KAH9839035.1"/>
    <property type="molecule type" value="Genomic_DNA"/>
</dbReference>
<sequence>MQFRLYRERPVLAVASVLMLISAMWKVAVLSRMRARIELDTAPITHKSAEVSAWNIKRRHVLLEFDNGVRYGLDAVREWNTLVPGNGLVYMGAGAERKPYMVSMFHELRCLDFIRSQIIIPAADRDMQLAQHCLNYVRQMVLCRGDTYLDPYQYPSHIATIEPFVGRKCLDWNAVYEAAESNQRERPSSMDHNE</sequence>
<gene>
    <name evidence="5" type="ORF">C8Q71DRAFT_490947</name>
</gene>
<dbReference type="InterPro" id="IPR021765">
    <property type="entry name" value="UstYa-like"/>
</dbReference>
<dbReference type="PANTHER" id="PTHR33365:SF11">
    <property type="entry name" value="TAT PATHWAY SIGNAL SEQUENCE"/>
    <property type="match status" value="1"/>
</dbReference>
<dbReference type="Pfam" id="PF11807">
    <property type="entry name" value="UstYa"/>
    <property type="match status" value="1"/>
</dbReference>
<evidence type="ECO:0000256" key="4">
    <source>
        <dbReference type="SAM" id="Phobius"/>
    </source>
</evidence>
<reference evidence="5 6" key="1">
    <citation type="journal article" date="2021" name="Environ. Microbiol.">
        <title>Gene family expansions and transcriptome signatures uncover fungal adaptations to wood decay.</title>
        <authorList>
            <person name="Hage H."/>
            <person name="Miyauchi S."/>
            <person name="Viragh M."/>
            <person name="Drula E."/>
            <person name="Min B."/>
            <person name="Chaduli D."/>
            <person name="Navarro D."/>
            <person name="Favel A."/>
            <person name="Norest M."/>
            <person name="Lesage-Meessen L."/>
            <person name="Balint B."/>
            <person name="Merenyi Z."/>
            <person name="de Eugenio L."/>
            <person name="Morin E."/>
            <person name="Martinez A.T."/>
            <person name="Baldrian P."/>
            <person name="Stursova M."/>
            <person name="Martinez M.J."/>
            <person name="Novotny C."/>
            <person name="Magnuson J.K."/>
            <person name="Spatafora J.W."/>
            <person name="Maurice S."/>
            <person name="Pangilinan J."/>
            <person name="Andreopoulos W."/>
            <person name="LaButti K."/>
            <person name="Hundley H."/>
            <person name="Na H."/>
            <person name="Kuo A."/>
            <person name="Barry K."/>
            <person name="Lipzen A."/>
            <person name="Henrissat B."/>
            <person name="Riley R."/>
            <person name="Ahrendt S."/>
            <person name="Nagy L.G."/>
            <person name="Grigoriev I.V."/>
            <person name="Martin F."/>
            <person name="Rosso M.N."/>
        </authorList>
    </citation>
    <scope>NUCLEOTIDE SEQUENCE [LARGE SCALE GENOMIC DNA]</scope>
    <source>
        <strain evidence="5 6">CIRM-BRFM 1785</strain>
    </source>
</reference>
<keyword evidence="4" id="KW-1133">Transmembrane helix</keyword>
<accession>A0ABQ8KLT7</accession>
<keyword evidence="6" id="KW-1185">Reference proteome</keyword>
<evidence type="ECO:0000256" key="2">
    <source>
        <dbReference type="ARBA" id="ARBA00023002"/>
    </source>
</evidence>
<evidence type="ECO:0000313" key="6">
    <source>
        <dbReference type="Proteomes" id="UP000814176"/>
    </source>
</evidence>
<evidence type="ECO:0000313" key="5">
    <source>
        <dbReference type="EMBL" id="KAH9839035.1"/>
    </source>
</evidence>
<keyword evidence="2" id="KW-0560">Oxidoreductase</keyword>
<dbReference type="Proteomes" id="UP000814176">
    <property type="component" value="Unassembled WGS sequence"/>
</dbReference>
<protein>
    <submittedName>
        <fullName evidence="5">Uncharacterized protein</fullName>
    </submittedName>
</protein>
<comment type="pathway">
    <text evidence="1">Mycotoxin biosynthesis.</text>
</comment>
<organism evidence="5 6">
    <name type="scientific">Rhodofomes roseus</name>
    <dbReference type="NCBI Taxonomy" id="34475"/>
    <lineage>
        <taxon>Eukaryota</taxon>
        <taxon>Fungi</taxon>
        <taxon>Dikarya</taxon>
        <taxon>Basidiomycota</taxon>
        <taxon>Agaricomycotina</taxon>
        <taxon>Agaricomycetes</taxon>
        <taxon>Polyporales</taxon>
        <taxon>Rhodofomes</taxon>
    </lineage>
</organism>
<name>A0ABQ8KLT7_9APHY</name>
<evidence type="ECO:0000256" key="3">
    <source>
        <dbReference type="ARBA" id="ARBA00035112"/>
    </source>
</evidence>
<dbReference type="PANTHER" id="PTHR33365">
    <property type="entry name" value="YALI0B05434P"/>
    <property type="match status" value="1"/>
</dbReference>